<evidence type="ECO:0000256" key="4">
    <source>
        <dbReference type="ARBA" id="ARBA00024207"/>
    </source>
</evidence>
<dbReference type="Gene3D" id="1.20.120.580">
    <property type="entry name" value="bsu32300-like"/>
    <property type="match status" value="1"/>
</dbReference>
<dbReference type="NCBIfam" id="NF047751">
    <property type="entry name" value="HepT_toxin"/>
    <property type="match status" value="1"/>
</dbReference>
<evidence type="ECO:0000313" key="7">
    <source>
        <dbReference type="Proteomes" id="UP000230353"/>
    </source>
</evidence>
<dbReference type="GO" id="GO:0016787">
    <property type="term" value="F:hydrolase activity"/>
    <property type="evidence" value="ECO:0007669"/>
    <property type="project" value="UniProtKB-KW"/>
</dbReference>
<name>A0A2H0WKP1_9BACT</name>
<proteinExistence type="inferred from homology"/>
<dbReference type="InterPro" id="IPR041633">
    <property type="entry name" value="Polbeta"/>
</dbReference>
<dbReference type="AlphaFoldDB" id="A0A2H0WKP1"/>
<dbReference type="InterPro" id="IPR008201">
    <property type="entry name" value="HepT-like"/>
</dbReference>
<reference evidence="7" key="1">
    <citation type="submission" date="2017-09" db="EMBL/GenBank/DDBJ databases">
        <title>Depth-based differentiation of microbial function through sediment-hosted aquifers and enrichment of novel symbionts in the deep terrestrial subsurface.</title>
        <authorList>
            <person name="Probst A.J."/>
            <person name="Ladd B."/>
            <person name="Jarett J.K."/>
            <person name="Geller-Mcgrath D.E."/>
            <person name="Sieber C.M.K."/>
            <person name="Emerson J.B."/>
            <person name="Anantharaman K."/>
            <person name="Thomas B.C."/>
            <person name="Malmstrom R."/>
            <person name="Stieglmeier M."/>
            <person name="Klingl A."/>
            <person name="Woyke T."/>
            <person name="Ryan C.M."/>
            <person name="Banfield J.F."/>
        </authorList>
    </citation>
    <scope>NUCLEOTIDE SEQUENCE [LARGE SCALE GENOMIC DNA]</scope>
</reference>
<dbReference type="Pfam" id="PF01934">
    <property type="entry name" value="HepT-like"/>
    <property type="match status" value="1"/>
</dbReference>
<feature type="domain" description="Polymerase beta nucleotidyltransferase" evidence="5">
    <location>
        <begin position="10"/>
        <end position="108"/>
    </location>
</feature>
<keyword evidence="3" id="KW-0378">Hydrolase</keyword>
<evidence type="ECO:0000256" key="3">
    <source>
        <dbReference type="ARBA" id="ARBA00022801"/>
    </source>
</evidence>
<sequence length="282" mass="33062">MAQSEEKIKALKDYFARRNDVSMAFVFGSRAKNSAVKISDWDIAVYFKPLSNIVERESNRDYPEENNVWGDLIKILETDNVDLIVLNRAAASIASLAIKGVPLVIKDKKIYLEFMLIASREAEDYRQTAKEYAEIYWRSSSLSEEDKDILNKRLIFLDSELRDADKFRGLTRLEYEKDSMKRRQTERWIENLMNTIIDIAKTILASEKRPIPSSYREILRAIGSLPDFSENLGKELAKWSELRNILAHEYLDIRWNRIEDFIKRSGPYFKEFIEVVKETVRN</sequence>
<accession>A0A2H0WKP1</accession>
<dbReference type="Gene3D" id="3.30.460.10">
    <property type="entry name" value="Beta Polymerase, domain 2"/>
    <property type="match status" value="1"/>
</dbReference>
<dbReference type="GO" id="GO:0110001">
    <property type="term" value="C:toxin-antitoxin complex"/>
    <property type="evidence" value="ECO:0007669"/>
    <property type="project" value="InterPro"/>
</dbReference>
<dbReference type="EMBL" id="PEZL01000039">
    <property type="protein sequence ID" value="PIS13254.1"/>
    <property type="molecule type" value="Genomic_DNA"/>
</dbReference>
<keyword evidence="2" id="KW-0540">Nuclease</keyword>
<dbReference type="SUPFAM" id="SSF81301">
    <property type="entry name" value="Nucleotidyltransferase"/>
    <property type="match status" value="1"/>
</dbReference>
<dbReference type="NCBIfam" id="NF047752">
    <property type="entry name" value="MntA_antitoxin"/>
    <property type="match status" value="1"/>
</dbReference>
<organism evidence="6 7">
    <name type="scientific">Candidatus Tagabacteria bacterium CG09_land_8_20_14_0_10_41_14</name>
    <dbReference type="NCBI Taxonomy" id="1975021"/>
    <lineage>
        <taxon>Bacteria</taxon>
        <taxon>Candidatus Tagaibacteriota</taxon>
    </lineage>
</organism>
<dbReference type="PANTHER" id="PTHR43852:SF3">
    <property type="entry name" value="NUCLEOTIDYLTRANSFERASE"/>
    <property type="match status" value="1"/>
</dbReference>
<dbReference type="CDD" id="cd05403">
    <property type="entry name" value="NT_KNTase_like"/>
    <property type="match status" value="1"/>
</dbReference>
<dbReference type="InterPro" id="IPR052930">
    <property type="entry name" value="TA_antitoxin_MntA"/>
</dbReference>
<comment type="caution">
    <text evidence="6">The sequence shown here is derived from an EMBL/GenBank/DDBJ whole genome shotgun (WGS) entry which is preliminary data.</text>
</comment>
<evidence type="ECO:0000259" key="5">
    <source>
        <dbReference type="Pfam" id="PF18765"/>
    </source>
</evidence>
<dbReference type="PANTHER" id="PTHR43852">
    <property type="entry name" value="NUCLEOTIDYLTRANSFERASE"/>
    <property type="match status" value="1"/>
</dbReference>
<dbReference type="Pfam" id="PF18765">
    <property type="entry name" value="Polbeta"/>
    <property type="match status" value="1"/>
</dbReference>
<dbReference type="GO" id="GO:0004540">
    <property type="term" value="F:RNA nuclease activity"/>
    <property type="evidence" value="ECO:0007669"/>
    <property type="project" value="InterPro"/>
</dbReference>
<evidence type="ECO:0000256" key="2">
    <source>
        <dbReference type="ARBA" id="ARBA00022722"/>
    </source>
</evidence>
<comment type="similarity">
    <text evidence="4">Belongs to the HepT RNase toxin family.</text>
</comment>
<gene>
    <name evidence="6" type="ORF">COT67_02745</name>
</gene>
<dbReference type="Proteomes" id="UP000230353">
    <property type="component" value="Unassembled WGS sequence"/>
</dbReference>
<dbReference type="InterPro" id="IPR037038">
    <property type="entry name" value="HepT-like_sf"/>
</dbReference>
<evidence type="ECO:0000313" key="6">
    <source>
        <dbReference type="EMBL" id="PIS13254.1"/>
    </source>
</evidence>
<keyword evidence="1" id="KW-1277">Toxin-antitoxin system</keyword>
<evidence type="ECO:0000256" key="1">
    <source>
        <dbReference type="ARBA" id="ARBA00022649"/>
    </source>
</evidence>
<protein>
    <recommendedName>
        <fullName evidence="5">Polymerase beta nucleotidyltransferase domain-containing protein</fullName>
    </recommendedName>
</protein>
<dbReference type="InterPro" id="IPR043519">
    <property type="entry name" value="NT_sf"/>
</dbReference>